<dbReference type="Proteomes" id="UP000243006">
    <property type="component" value="Unassembled WGS sequence"/>
</dbReference>
<comment type="caution">
    <text evidence="2">The sequence shown here is derived from an EMBL/GenBank/DDBJ whole genome shotgun (WGS) entry which is preliminary data.</text>
</comment>
<keyword evidence="1" id="KW-0472">Membrane</keyword>
<evidence type="ECO:0000313" key="3">
    <source>
        <dbReference type="Proteomes" id="UP000243006"/>
    </source>
</evidence>
<evidence type="ECO:0000256" key="1">
    <source>
        <dbReference type="SAM" id="Phobius"/>
    </source>
</evidence>
<gene>
    <name evidence="2" type="ORF">D917_04240</name>
</gene>
<evidence type="ECO:0000313" key="2">
    <source>
        <dbReference type="EMBL" id="OUC40240.1"/>
    </source>
</evidence>
<keyword evidence="1" id="KW-0812">Transmembrane</keyword>
<organism evidence="2 3">
    <name type="scientific">Trichinella nativa</name>
    <dbReference type="NCBI Taxonomy" id="6335"/>
    <lineage>
        <taxon>Eukaryota</taxon>
        <taxon>Metazoa</taxon>
        <taxon>Ecdysozoa</taxon>
        <taxon>Nematoda</taxon>
        <taxon>Enoplea</taxon>
        <taxon>Dorylaimia</taxon>
        <taxon>Trichinellida</taxon>
        <taxon>Trichinellidae</taxon>
        <taxon>Trichinella</taxon>
    </lineage>
</organism>
<name>A0A1Y3E6F8_9BILA</name>
<keyword evidence="1" id="KW-1133">Transmembrane helix</keyword>
<dbReference type="AlphaFoldDB" id="A0A1Y3E6F8"/>
<feature type="transmembrane region" description="Helical" evidence="1">
    <location>
        <begin position="124"/>
        <end position="146"/>
    </location>
</feature>
<sequence length="161" mass="18864">MKEYVSKLLHHCRAAASTAEASKIKQAGYHRISAVSTRQFNLNDVSRWTRCLGFYFNFSRQISNCKSLWWKIEAQQKKNTNSNQAPIGYYNDEERVGLDALRTDEKIYTLFPRRAVDFREGDKIFNACTSVFILLFIFYIVAFQQLKQFLFIEEMYPSSAL</sequence>
<protein>
    <submittedName>
        <fullName evidence="2">Uncharacterized protein</fullName>
    </submittedName>
</protein>
<proteinExistence type="predicted"/>
<reference evidence="2 3" key="1">
    <citation type="submission" date="2015-04" db="EMBL/GenBank/DDBJ databases">
        <title>Draft genome of the roundworm Trichinella nativa.</title>
        <authorList>
            <person name="Mitreva M."/>
        </authorList>
    </citation>
    <scope>NUCLEOTIDE SEQUENCE [LARGE SCALE GENOMIC DNA]</scope>
    <source>
        <strain evidence="2 3">ISS45</strain>
    </source>
</reference>
<accession>A0A1Y3E6F8</accession>
<dbReference type="EMBL" id="LVZM01023139">
    <property type="protein sequence ID" value="OUC40240.1"/>
    <property type="molecule type" value="Genomic_DNA"/>
</dbReference>